<protein>
    <submittedName>
        <fullName evidence="1">Uncharacterized protein</fullName>
    </submittedName>
</protein>
<evidence type="ECO:0000313" key="2">
    <source>
        <dbReference type="Proteomes" id="UP000322234"/>
    </source>
</evidence>
<keyword evidence="2" id="KW-1185">Reference proteome</keyword>
<evidence type="ECO:0000313" key="1">
    <source>
        <dbReference type="EMBL" id="MXQ80172.1"/>
    </source>
</evidence>
<proteinExistence type="predicted"/>
<sequence length="247" mass="28044">MGQALRVPCFAPKWVSSHKKMEHLDAFYNRELMCSGVVLGSSIFSRAEDDDGVPQSSMSRESVKGQLSSEDLSFPSIAGKPLLSQNFIMPTHISSTSPFQWNTGHFIMNEYYVFKSEDMVVSHAFICLHRLVGRWYNECQGWSVGHYSALNPLRIRKSWYNISKKIRGAANCKSSSEQHSRRSFCITGTKMLIARNEILMLKKEPQGSEQSPLGKQRELHIDPNLVFGVVSGREMEEVIYSDINIQM</sequence>
<gene>
    <name evidence="1" type="ORF">E5288_WYG013747</name>
</gene>
<comment type="caution">
    <text evidence="1">The sequence shown here is derived from an EMBL/GenBank/DDBJ whole genome shotgun (WGS) entry which is preliminary data.</text>
</comment>
<dbReference type="Proteomes" id="UP000322234">
    <property type="component" value="Unassembled WGS sequence"/>
</dbReference>
<accession>A0A6B0QSX4</accession>
<dbReference type="AlphaFoldDB" id="A0A6B0QSX4"/>
<name>A0A6B0QSX4_9CETA</name>
<organism evidence="1 2">
    <name type="scientific">Bos mutus</name>
    <name type="common">wild yak</name>
    <dbReference type="NCBI Taxonomy" id="72004"/>
    <lineage>
        <taxon>Eukaryota</taxon>
        <taxon>Metazoa</taxon>
        <taxon>Chordata</taxon>
        <taxon>Craniata</taxon>
        <taxon>Vertebrata</taxon>
        <taxon>Euteleostomi</taxon>
        <taxon>Mammalia</taxon>
        <taxon>Eutheria</taxon>
        <taxon>Laurasiatheria</taxon>
        <taxon>Artiodactyla</taxon>
        <taxon>Ruminantia</taxon>
        <taxon>Pecora</taxon>
        <taxon>Bovidae</taxon>
        <taxon>Bovinae</taxon>
        <taxon>Bos</taxon>
    </lineage>
</organism>
<reference evidence="1" key="1">
    <citation type="submission" date="2019-10" db="EMBL/GenBank/DDBJ databases">
        <title>The sequence and de novo assembly of the wild yak genome.</title>
        <authorList>
            <person name="Liu Y."/>
        </authorList>
    </citation>
    <scope>NUCLEOTIDE SEQUENCE [LARGE SCALE GENOMIC DNA]</scope>
    <source>
        <strain evidence="1">WY2019</strain>
    </source>
</reference>
<dbReference type="EMBL" id="VBQZ03000003">
    <property type="protein sequence ID" value="MXQ80172.1"/>
    <property type="molecule type" value="Genomic_DNA"/>
</dbReference>